<evidence type="ECO:0000313" key="3">
    <source>
        <dbReference type="EMBL" id="GET87948.1"/>
    </source>
</evidence>
<dbReference type="AlphaFoldDB" id="A0A640KF94"/>
<protein>
    <submittedName>
        <fullName evidence="3">Uncharacterized protein</fullName>
    </submittedName>
</protein>
<dbReference type="OrthoDB" id="267709at2759"/>
<feature type="signal peptide" evidence="2">
    <location>
        <begin position="1"/>
        <end position="26"/>
    </location>
</feature>
<proteinExistence type="predicted"/>
<evidence type="ECO:0000256" key="1">
    <source>
        <dbReference type="SAM" id="Phobius"/>
    </source>
</evidence>
<keyword evidence="1" id="KW-0812">Transmembrane</keyword>
<dbReference type="Proteomes" id="UP000419144">
    <property type="component" value="Unassembled WGS sequence"/>
</dbReference>
<dbReference type="EMBL" id="BLBS01000024">
    <property type="protein sequence ID" value="GET87948.1"/>
    <property type="molecule type" value="Genomic_DNA"/>
</dbReference>
<keyword evidence="2" id="KW-0732">Signal</keyword>
<keyword evidence="1" id="KW-1133">Transmembrane helix</keyword>
<accession>A0A640KF94</accession>
<organism evidence="3 4">
    <name type="scientific">Leishmania tarentolae</name>
    <name type="common">Sauroleishmania tarentolae</name>
    <dbReference type="NCBI Taxonomy" id="5689"/>
    <lineage>
        <taxon>Eukaryota</taxon>
        <taxon>Discoba</taxon>
        <taxon>Euglenozoa</taxon>
        <taxon>Kinetoplastea</taxon>
        <taxon>Metakinetoplastina</taxon>
        <taxon>Trypanosomatida</taxon>
        <taxon>Trypanosomatidae</taxon>
        <taxon>Leishmaniinae</taxon>
        <taxon>Leishmania</taxon>
        <taxon>lizard Leishmania</taxon>
    </lineage>
</organism>
<evidence type="ECO:0000313" key="4">
    <source>
        <dbReference type="Proteomes" id="UP000419144"/>
    </source>
</evidence>
<reference evidence="3" key="1">
    <citation type="submission" date="2019-11" db="EMBL/GenBank/DDBJ databases">
        <title>Leishmania tarentolae CDS.</title>
        <authorList>
            <person name="Goto Y."/>
            <person name="Yamagishi J."/>
        </authorList>
    </citation>
    <scope>NUCLEOTIDE SEQUENCE [LARGE SCALE GENOMIC DNA]</scope>
    <source>
        <strain evidence="3">Parrot Tar II</strain>
    </source>
</reference>
<feature type="transmembrane region" description="Helical" evidence="1">
    <location>
        <begin position="50"/>
        <end position="70"/>
    </location>
</feature>
<keyword evidence="4" id="KW-1185">Reference proteome</keyword>
<sequence length="93" mass="9991">MNAMELRPTWALVCAVLVMTVAQVAGATSTTYVAPDPVVGLSAKNQEYLIGVVSFIVVVVACFMGVASMLRIDYDDDSLLMVEVPGDLHQEKD</sequence>
<feature type="chain" id="PRO_5024945673" evidence="2">
    <location>
        <begin position="27"/>
        <end position="93"/>
    </location>
</feature>
<comment type="caution">
    <text evidence="3">The sequence shown here is derived from an EMBL/GenBank/DDBJ whole genome shotgun (WGS) entry which is preliminary data.</text>
</comment>
<dbReference type="VEuPathDB" id="TriTrypDB:LtaPh_1905800"/>
<evidence type="ECO:0000256" key="2">
    <source>
        <dbReference type="SAM" id="SignalP"/>
    </source>
</evidence>
<name>A0A640KF94_LEITA</name>
<keyword evidence="1" id="KW-0472">Membrane</keyword>
<gene>
    <name evidence="3" type="ORF">LtaPh_1905800</name>
</gene>